<evidence type="ECO:0000313" key="2">
    <source>
        <dbReference type="Proteomes" id="UP001610444"/>
    </source>
</evidence>
<proteinExistence type="predicted"/>
<dbReference type="Proteomes" id="UP001610444">
    <property type="component" value="Unassembled WGS sequence"/>
</dbReference>
<protein>
    <submittedName>
        <fullName evidence="1">Uncharacterized protein</fullName>
    </submittedName>
</protein>
<dbReference type="RefSeq" id="XP_070895609.1">
    <property type="nucleotide sequence ID" value="XM_071046550.1"/>
</dbReference>
<dbReference type="GeneID" id="98161714"/>
<organism evidence="1 2">
    <name type="scientific">Aspergillus pseudodeflectus</name>
    <dbReference type="NCBI Taxonomy" id="176178"/>
    <lineage>
        <taxon>Eukaryota</taxon>
        <taxon>Fungi</taxon>
        <taxon>Dikarya</taxon>
        <taxon>Ascomycota</taxon>
        <taxon>Pezizomycotina</taxon>
        <taxon>Eurotiomycetes</taxon>
        <taxon>Eurotiomycetidae</taxon>
        <taxon>Eurotiales</taxon>
        <taxon>Aspergillaceae</taxon>
        <taxon>Aspergillus</taxon>
        <taxon>Aspergillus subgen. Nidulantes</taxon>
    </lineage>
</organism>
<comment type="caution">
    <text evidence="1">The sequence shown here is derived from an EMBL/GenBank/DDBJ whole genome shotgun (WGS) entry which is preliminary data.</text>
</comment>
<reference evidence="1 2" key="1">
    <citation type="submission" date="2024-07" db="EMBL/GenBank/DDBJ databases">
        <title>Section-level genome sequencing and comparative genomics of Aspergillus sections Usti and Cavernicolus.</title>
        <authorList>
            <consortium name="Lawrence Berkeley National Laboratory"/>
            <person name="Nybo J.L."/>
            <person name="Vesth T.C."/>
            <person name="Theobald S."/>
            <person name="Frisvad J.C."/>
            <person name="Larsen T.O."/>
            <person name="Kjaerboelling I."/>
            <person name="Rothschild-Mancinelli K."/>
            <person name="Lyhne E.K."/>
            <person name="Kogle M.E."/>
            <person name="Barry K."/>
            <person name="Clum A."/>
            <person name="Na H."/>
            <person name="Ledsgaard L."/>
            <person name="Lin J."/>
            <person name="Lipzen A."/>
            <person name="Kuo A."/>
            <person name="Riley R."/>
            <person name="Mondo S."/>
            <person name="LaButti K."/>
            <person name="Haridas S."/>
            <person name="Pangalinan J."/>
            <person name="Salamov A.A."/>
            <person name="Simmons B.A."/>
            <person name="Magnuson J.K."/>
            <person name="Chen J."/>
            <person name="Drula E."/>
            <person name="Henrissat B."/>
            <person name="Wiebenga A."/>
            <person name="Lubbers R.J."/>
            <person name="Gomes A.C."/>
            <person name="Macurrencykelacurrency M.R."/>
            <person name="Stajich J."/>
            <person name="Grigoriev I.V."/>
            <person name="Mortensen U.H."/>
            <person name="De vries R.P."/>
            <person name="Baker S.E."/>
            <person name="Andersen M.R."/>
        </authorList>
    </citation>
    <scope>NUCLEOTIDE SEQUENCE [LARGE SCALE GENOMIC DNA]</scope>
    <source>
        <strain evidence="1 2">CBS 756.74</strain>
    </source>
</reference>
<gene>
    <name evidence="1" type="ORF">BJX68DRAFT_270163</name>
</gene>
<keyword evidence="2" id="KW-1185">Reference proteome</keyword>
<accession>A0ABR4JUC5</accession>
<sequence>MPGSDVLEPARATNTGVSLKNALIGGGGLALLASGHFAQAVPIPLKLRPWSRVRLYPKRNTAKYTKMPRESLNIWLNIWMKSQMFLLILSALHRSGEGAEGVEEGVDAPLAAPSGAALISKIWLAQKQMKGFGVRRSLAEGAIAVEGEEAEELEEGPDVAVFDGRVDILWRWVKGDMRSG</sequence>
<name>A0ABR4JUC5_9EURO</name>
<evidence type="ECO:0000313" key="1">
    <source>
        <dbReference type="EMBL" id="KAL2843431.1"/>
    </source>
</evidence>
<dbReference type="EMBL" id="JBFXLR010000046">
    <property type="protein sequence ID" value="KAL2843431.1"/>
    <property type="molecule type" value="Genomic_DNA"/>
</dbReference>